<dbReference type="InterPro" id="IPR013970">
    <property type="entry name" value="Rfa2"/>
</dbReference>
<evidence type="ECO:0000256" key="3">
    <source>
        <dbReference type="ARBA" id="ARBA00023242"/>
    </source>
</evidence>
<dbReference type="PANTHER" id="PTHR47058">
    <property type="entry name" value="REPLICATION PROTEIN A 14 KDA SUBUNIT A-RELATED"/>
    <property type="match status" value="1"/>
</dbReference>
<dbReference type="GO" id="GO:0003677">
    <property type="term" value="F:DNA binding"/>
    <property type="evidence" value="ECO:0007669"/>
    <property type="project" value="InterPro"/>
</dbReference>
<accession>A0AAW1SG87</accession>
<evidence type="ECO:0000313" key="5">
    <source>
        <dbReference type="Proteomes" id="UP001438707"/>
    </source>
</evidence>
<gene>
    <name evidence="4" type="ORF">WJX74_005199</name>
</gene>
<dbReference type="AlphaFoldDB" id="A0AAW1SG87"/>
<comment type="subcellular location">
    <subcellularLocation>
        <location evidence="1">Nucleus</location>
    </subcellularLocation>
</comment>
<name>A0AAW1SG87_9CHLO</name>
<protein>
    <recommendedName>
        <fullName evidence="6">Replication factor A protein 3</fullName>
    </recommendedName>
</protein>
<keyword evidence="3" id="KW-0539">Nucleus</keyword>
<dbReference type="GO" id="GO:0006260">
    <property type="term" value="P:DNA replication"/>
    <property type="evidence" value="ECO:0007669"/>
    <property type="project" value="InterPro"/>
</dbReference>
<dbReference type="SUPFAM" id="SSF50249">
    <property type="entry name" value="Nucleic acid-binding proteins"/>
    <property type="match status" value="1"/>
</dbReference>
<dbReference type="GO" id="GO:0031981">
    <property type="term" value="C:nuclear lumen"/>
    <property type="evidence" value="ECO:0007669"/>
    <property type="project" value="UniProtKB-ARBA"/>
</dbReference>
<proteinExistence type="inferred from homology"/>
<organism evidence="4 5">
    <name type="scientific">Apatococcus lobatus</name>
    <dbReference type="NCBI Taxonomy" id="904363"/>
    <lineage>
        <taxon>Eukaryota</taxon>
        <taxon>Viridiplantae</taxon>
        <taxon>Chlorophyta</taxon>
        <taxon>core chlorophytes</taxon>
        <taxon>Trebouxiophyceae</taxon>
        <taxon>Chlorellales</taxon>
        <taxon>Chlorellaceae</taxon>
        <taxon>Apatococcus</taxon>
    </lineage>
</organism>
<evidence type="ECO:0000313" key="4">
    <source>
        <dbReference type="EMBL" id="KAK9844656.1"/>
    </source>
</evidence>
<dbReference type="EMBL" id="JALJOS010000001">
    <property type="protein sequence ID" value="KAK9844656.1"/>
    <property type="molecule type" value="Genomic_DNA"/>
</dbReference>
<sequence length="104" mass="11777">MDIAPRVNFELLQRYIERRVRLVGQLENLQGNVLKLKTSDNGTVNVLIKPGAGFDSPFIEVEGIVESPNTIRELDHTNFGSSFDMSLYNEVCRLSNNEFQALFS</sequence>
<evidence type="ECO:0008006" key="6">
    <source>
        <dbReference type="Google" id="ProtNLM"/>
    </source>
</evidence>
<dbReference type="GO" id="GO:0006281">
    <property type="term" value="P:DNA repair"/>
    <property type="evidence" value="ECO:0007669"/>
    <property type="project" value="InterPro"/>
</dbReference>
<reference evidence="4 5" key="1">
    <citation type="journal article" date="2024" name="Nat. Commun.">
        <title>Phylogenomics reveals the evolutionary origins of lichenization in chlorophyte algae.</title>
        <authorList>
            <person name="Puginier C."/>
            <person name="Libourel C."/>
            <person name="Otte J."/>
            <person name="Skaloud P."/>
            <person name="Haon M."/>
            <person name="Grisel S."/>
            <person name="Petersen M."/>
            <person name="Berrin J.G."/>
            <person name="Delaux P.M."/>
            <person name="Dal Grande F."/>
            <person name="Keller J."/>
        </authorList>
    </citation>
    <scope>NUCLEOTIDE SEQUENCE [LARGE SCALE GENOMIC DNA]</scope>
    <source>
        <strain evidence="4 5">SAG 2145</strain>
    </source>
</reference>
<dbReference type="Gene3D" id="2.40.50.140">
    <property type="entry name" value="Nucleic acid-binding proteins"/>
    <property type="match status" value="1"/>
</dbReference>
<dbReference type="CDD" id="cd04479">
    <property type="entry name" value="RPA3"/>
    <property type="match status" value="1"/>
</dbReference>
<dbReference type="InterPro" id="IPR012340">
    <property type="entry name" value="NA-bd_OB-fold"/>
</dbReference>
<evidence type="ECO:0000256" key="2">
    <source>
        <dbReference type="ARBA" id="ARBA00009761"/>
    </source>
</evidence>
<dbReference type="Pfam" id="PF08661">
    <property type="entry name" value="Rep_fac-A_3"/>
    <property type="match status" value="1"/>
</dbReference>
<dbReference type="Proteomes" id="UP001438707">
    <property type="component" value="Unassembled WGS sequence"/>
</dbReference>
<comment type="similarity">
    <text evidence="2">Belongs to the replication factor A protein 3 family.</text>
</comment>
<keyword evidence="5" id="KW-1185">Reference proteome</keyword>
<evidence type="ECO:0000256" key="1">
    <source>
        <dbReference type="ARBA" id="ARBA00004123"/>
    </source>
</evidence>
<dbReference type="PANTHER" id="PTHR47058:SF3">
    <property type="entry name" value="REPLICATION PROTEIN A 14 KDA SUBUNIT A-RELATED"/>
    <property type="match status" value="1"/>
</dbReference>
<comment type="caution">
    <text evidence="4">The sequence shown here is derived from an EMBL/GenBank/DDBJ whole genome shotgun (WGS) entry which is preliminary data.</text>
</comment>
<dbReference type="GO" id="GO:0006310">
    <property type="term" value="P:DNA recombination"/>
    <property type="evidence" value="ECO:0007669"/>
    <property type="project" value="InterPro"/>
</dbReference>